<evidence type="ECO:0000313" key="1">
    <source>
        <dbReference type="EMBL" id="GIY17973.1"/>
    </source>
</evidence>
<reference evidence="1 2" key="1">
    <citation type="submission" date="2021-06" db="EMBL/GenBank/DDBJ databases">
        <title>Caerostris darwini draft genome.</title>
        <authorList>
            <person name="Kono N."/>
            <person name="Arakawa K."/>
        </authorList>
    </citation>
    <scope>NUCLEOTIDE SEQUENCE [LARGE SCALE GENOMIC DNA]</scope>
</reference>
<evidence type="ECO:0000313" key="2">
    <source>
        <dbReference type="Proteomes" id="UP001054837"/>
    </source>
</evidence>
<dbReference type="Proteomes" id="UP001054837">
    <property type="component" value="Unassembled WGS sequence"/>
</dbReference>
<gene>
    <name evidence="1" type="ORF">CDAR_7711</name>
</gene>
<protein>
    <submittedName>
        <fullName evidence="1">Uncharacterized protein</fullName>
    </submittedName>
</protein>
<name>A0AAV4RD17_9ARAC</name>
<dbReference type="EMBL" id="BPLQ01005855">
    <property type="protein sequence ID" value="GIY17973.1"/>
    <property type="molecule type" value="Genomic_DNA"/>
</dbReference>
<dbReference type="AlphaFoldDB" id="A0AAV4RD17"/>
<organism evidence="1 2">
    <name type="scientific">Caerostris darwini</name>
    <dbReference type="NCBI Taxonomy" id="1538125"/>
    <lineage>
        <taxon>Eukaryota</taxon>
        <taxon>Metazoa</taxon>
        <taxon>Ecdysozoa</taxon>
        <taxon>Arthropoda</taxon>
        <taxon>Chelicerata</taxon>
        <taxon>Arachnida</taxon>
        <taxon>Araneae</taxon>
        <taxon>Araneomorphae</taxon>
        <taxon>Entelegynae</taxon>
        <taxon>Araneoidea</taxon>
        <taxon>Araneidae</taxon>
        <taxon>Caerostris</taxon>
    </lineage>
</organism>
<keyword evidence="2" id="KW-1185">Reference proteome</keyword>
<proteinExistence type="predicted"/>
<comment type="caution">
    <text evidence="1">The sequence shown here is derived from an EMBL/GenBank/DDBJ whole genome shotgun (WGS) entry which is preliminary data.</text>
</comment>
<accession>A0AAV4RD17</accession>
<sequence>MAIHRFLCFYQITNCQHLQLKSSSSLNRHPSQPPVVYSGIKHLSQCFNPDSATGNFRCLSTPRRGVEQMKTSALLFKVLFAEKFSPLPQSNGDSCSNIVCLQTIPAERRRKCCVDVN</sequence>